<dbReference type="InterPro" id="IPR050401">
    <property type="entry name" value="Cyclic_nucleotide_synthase"/>
</dbReference>
<dbReference type="InterPro" id="IPR018297">
    <property type="entry name" value="A/G_cyclase_CS"/>
</dbReference>
<keyword evidence="4" id="KW-1133">Transmembrane helix</keyword>
<evidence type="ECO:0000313" key="13">
    <source>
        <dbReference type="Proteomes" id="UP001526426"/>
    </source>
</evidence>
<dbReference type="InterPro" id="IPR029787">
    <property type="entry name" value="Nucleotide_cyclase"/>
</dbReference>
<dbReference type="CDD" id="cd17569">
    <property type="entry name" value="REC_HupR-like"/>
    <property type="match status" value="1"/>
</dbReference>
<dbReference type="SUPFAM" id="SSF55073">
    <property type="entry name" value="Nucleotide cyclase"/>
    <property type="match status" value="1"/>
</dbReference>
<dbReference type="Gene3D" id="3.30.70.1230">
    <property type="entry name" value="Nucleotide cyclase"/>
    <property type="match status" value="1"/>
</dbReference>
<dbReference type="Proteomes" id="UP001526426">
    <property type="component" value="Unassembled WGS sequence"/>
</dbReference>
<name>A0ABT3L7G5_9CYAN</name>
<dbReference type="InterPro" id="IPR011006">
    <property type="entry name" value="CheY-like_superfamily"/>
</dbReference>
<evidence type="ECO:0000313" key="12">
    <source>
        <dbReference type="EMBL" id="MCW6037430.1"/>
    </source>
</evidence>
<feature type="domain" description="Guanylate cyclase" evidence="11">
    <location>
        <begin position="200"/>
        <end position="327"/>
    </location>
</feature>
<evidence type="ECO:0000256" key="1">
    <source>
        <dbReference type="ARBA" id="ARBA00004370"/>
    </source>
</evidence>
<dbReference type="PANTHER" id="PTHR11920">
    <property type="entry name" value="GUANYLYL CYCLASE"/>
    <property type="match status" value="1"/>
</dbReference>
<dbReference type="InterPro" id="IPR001054">
    <property type="entry name" value="A/G_cyclase"/>
</dbReference>
<keyword evidence="9" id="KW-0175">Coiled coil</keyword>
<evidence type="ECO:0000256" key="6">
    <source>
        <dbReference type="ARBA" id="ARBA00023239"/>
    </source>
</evidence>
<feature type="coiled-coil region" evidence="9">
    <location>
        <begin position="134"/>
        <end position="168"/>
    </location>
</feature>
<comment type="similarity">
    <text evidence="8">Belongs to the adenylyl cyclase class-4/guanylyl cyclase family.</text>
</comment>
<keyword evidence="6 8" id="KW-0456">Lyase</keyword>
<feature type="domain" description="Response regulatory" evidence="10">
    <location>
        <begin position="5"/>
        <end position="128"/>
    </location>
</feature>
<feature type="modified residue" description="4-aspartylphosphate" evidence="7">
    <location>
        <position position="62"/>
    </location>
</feature>
<evidence type="ECO:0000256" key="8">
    <source>
        <dbReference type="RuleBase" id="RU000405"/>
    </source>
</evidence>
<proteinExistence type="inferred from homology"/>
<dbReference type="PROSITE" id="PS00452">
    <property type="entry name" value="GUANYLATE_CYCLASE_1"/>
    <property type="match status" value="1"/>
</dbReference>
<organism evidence="12 13">
    <name type="scientific">Spirulina subsalsa FACHB-351</name>
    <dbReference type="NCBI Taxonomy" id="234711"/>
    <lineage>
        <taxon>Bacteria</taxon>
        <taxon>Bacillati</taxon>
        <taxon>Cyanobacteriota</taxon>
        <taxon>Cyanophyceae</taxon>
        <taxon>Spirulinales</taxon>
        <taxon>Spirulinaceae</taxon>
        <taxon>Spirulina</taxon>
    </lineage>
</organism>
<dbReference type="InterPro" id="IPR001789">
    <property type="entry name" value="Sig_transdc_resp-reg_receiver"/>
</dbReference>
<evidence type="ECO:0000259" key="10">
    <source>
        <dbReference type="PROSITE" id="PS50110"/>
    </source>
</evidence>
<dbReference type="SMART" id="SM00448">
    <property type="entry name" value="REC"/>
    <property type="match status" value="1"/>
</dbReference>
<gene>
    <name evidence="12" type="ORF">K4A83_14280</name>
</gene>
<evidence type="ECO:0000256" key="3">
    <source>
        <dbReference type="ARBA" id="ARBA00022741"/>
    </source>
</evidence>
<dbReference type="RefSeq" id="WP_265265284.1">
    <property type="nucleotide sequence ID" value="NZ_JAIHOM010000071.1"/>
</dbReference>
<dbReference type="PANTHER" id="PTHR11920:SF335">
    <property type="entry name" value="GUANYLATE CYCLASE"/>
    <property type="match status" value="1"/>
</dbReference>
<comment type="caution">
    <text evidence="12">The sequence shown here is derived from an EMBL/GenBank/DDBJ whole genome shotgun (WGS) entry which is preliminary data.</text>
</comment>
<dbReference type="PROSITE" id="PS50125">
    <property type="entry name" value="GUANYLATE_CYCLASE_2"/>
    <property type="match status" value="1"/>
</dbReference>
<dbReference type="PROSITE" id="PS50110">
    <property type="entry name" value="RESPONSE_REGULATORY"/>
    <property type="match status" value="1"/>
</dbReference>
<keyword evidence="13" id="KW-1185">Reference proteome</keyword>
<sequence>MSQLAIICVDDEPVVLEGLTEQLKRNITVVAEVEAADSGEEALEILDELYGDGIEVALIISDQIMPTMKGDEFLIKAHQKYPQIFKIMLTGQADTKAVANAVNHANLYRYITKPWDEMDLILTVNEAIESYCLKKEVARQNEELRLLNASLEERIKERTAQLIREQQRSEELLLNIFPAQIVDELKQGNQVVGEYFEDVSILFADIVNFTPLASTTDPKKLIQMLNSIFSCFDHLVEDQGLEKIKTIGDAYLVAGGLPEPREDHAQAIARLAVRMQQTIHQFTDQGGNPFTIRIGINTGSAIGGVIGVKKFIYDIWGDAVNIASRMEMLGEPGKIHVSAATHAKLNGQFKMIPRGLIDVKGKGLMDTYWLEEE</sequence>
<evidence type="ECO:0000256" key="4">
    <source>
        <dbReference type="ARBA" id="ARBA00022989"/>
    </source>
</evidence>
<dbReference type="Gene3D" id="3.40.50.2300">
    <property type="match status" value="1"/>
</dbReference>
<keyword evidence="5" id="KW-0472">Membrane</keyword>
<keyword evidence="3" id="KW-0547">Nucleotide-binding</keyword>
<dbReference type="SUPFAM" id="SSF52172">
    <property type="entry name" value="CheY-like"/>
    <property type="match status" value="1"/>
</dbReference>
<comment type="subcellular location">
    <subcellularLocation>
        <location evidence="1">Membrane</location>
    </subcellularLocation>
</comment>
<evidence type="ECO:0000256" key="9">
    <source>
        <dbReference type="SAM" id="Coils"/>
    </source>
</evidence>
<protein>
    <submittedName>
        <fullName evidence="12">Response regulator</fullName>
    </submittedName>
</protein>
<dbReference type="SMART" id="SM00044">
    <property type="entry name" value="CYCc"/>
    <property type="match status" value="1"/>
</dbReference>
<evidence type="ECO:0000256" key="2">
    <source>
        <dbReference type="ARBA" id="ARBA00022692"/>
    </source>
</evidence>
<dbReference type="Pfam" id="PF00072">
    <property type="entry name" value="Response_reg"/>
    <property type="match status" value="1"/>
</dbReference>
<keyword evidence="2" id="KW-0812">Transmembrane</keyword>
<dbReference type="CDD" id="cd07302">
    <property type="entry name" value="CHD"/>
    <property type="match status" value="1"/>
</dbReference>
<keyword evidence="7" id="KW-0597">Phosphoprotein</keyword>
<evidence type="ECO:0000259" key="11">
    <source>
        <dbReference type="PROSITE" id="PS50125"/>
    </source>
</evidence>
<evidence type="ECO:0000256" key="5">
    <source>
        <dbReference type="ARBA" id="ARBA00023136"/>
    </source>
</evidence>
<dbReference type="Pfam" id="PF00211">
    <property type="entry name" value="Guanylate_cyc"/>
    <property type="match status" value="1"/>
</dbReference>
<reference evidence="12 13" key="1">
    <citation type="submission" date="2021-08" db="EMBL/GenBank/DDBJ databases">
        <title>Draft genome sequence of Spirulina subsalsa with high tolerance to salinity and hype-accumulation of phycocyanin.</title>
        <authorList>
            <person name="Pei H."/>
            <person name="Jiang L."/>
        </authorList>
    </citation>
    <scope>NUCLEOTIDE SEQUENCE [LARGE SCALE GENOMIC DNA]</scope>
    <source>
        <strain evidence="12 13">FACHB-351</strain>
    </source>
</reference>
<dbReference type="EMBL" id="JAIHOM010000071">
    <property type="protein sequence ID" value="MCW6037430.1"/>
    <property type="molecule type" value="Genomic_DNA"/>
</dbReference>
<evidence type="ECO:0000256" key="7">
    <source>
        <dbReference type="PROSITE-ProRule" id="PRU00169"/>
    </source>
</evidence>
<accession>A0ABT3L7G5</accession>